<gene>
    <name evidence="2" type="ORF">RHRU231_690011</name>
</gene>
<evidence type="ECO:0000313" key="3">
    <source>
        <dbReference type="Proteomes" id="UP000042997"/>
    </source>
</evidence>
<dbReference type="Gene3D" id="3.40.1350.10">
    <property type="match status" value="1"/>
</dbReference>
<reference evidence="2 3" key="1">
    <citation type="journal article" date="2014" name="Genome Announc.">
        <title>Draft Genome Sequence of Propane- and Butane-Oxidizing Actinobacterium Rhodococcus ruber IEGM 231.</title>
        <authorList>
            <person name="Ivshina I.B."/>
            <person name="Kuyukina M.S."/>
            <person name="Krivoruchko A.V."/>
            <person name="Barbe V."/>
            <person name="Fischer C."/>
        </authorList>
    </citation>
    <scope>NUCLEOTIDE SEQUENCE [LARGE SCALE GENOMIC DNA]</scope>
</reference>
<protein>
    <recommendedName>
        <fullName evidence="4">DUF91 domain-containing protein</fullName>
    </recommendedName>
</protein>
<evidence type="ECO:0000313" key="2">
    <source>
        <dbReference type="EMBL" id="CDZ90299.1"/>
    </source>
</evidence>
<evidence type="ECO:0008006" key="4">
    <source>
        <dbReference type="Google" id="ProtNLM"/>
    </source>
</evidence>
<proteinExistence type="predicted"/>
<accession>A0A098BNI4</accession>
<dbReference type="GO" id="GO:0003676">
    <property type="term" value="F:nucleic acid binding"/>
    <property type="evidence" value="ECO:0007669"/>
    <property type="project" value="InterPro"/>
</dbReference>
<dbReference type="Proteomes" id="UP000042997">
    <property type="component" value="Unassembled WGS sequence"/>
</dbReference>
<organism evidence="2 3">
    <name type="scientific">Rhodococcus ruber</name>
    <dbReference type="NCBI Taxonomy" id="1830"/>
    <lineage>
        <taxon>Bacteria</taxon>
        <taxon>Bacillati</taxon>
        <taxon>Actinomycetota</taxon>
        <taxon>Actinomycetes</taxon>
        <taxon>Mycobacteriales</taxon>
        <taxon>Nocardiaceae</taxon>
        <taxon>Rhodococcus</taxon>
    </lineage>
</organism>
<feature type="compositionally biased region" description="Polar residues" evidence="1">
    <location>
        <begin position="12"/>
        <end position="21"/>
    </location>
</feature>
<dbReference type="InterPro" id="IPR011856">
    <property type="entry name" value="tRNA_endonuc-like_dom_sf"/>
</dbReference>
<dbReference type="AlphaFoldDB" id="A0A098BNI4"/>
<feature type="region of interest" description="Disordered" evidence="1">
    <location>
        <begin position="1"/>
        <end position="21"/>
    </location>
</feature>
<name>A0A098BNI4_9NOCA</name>
<evidence type="ECO:0000256" key="1">
    <source>
        <dbReference type="SAM" id="MobiDB-lite"/>
    </source>
</evidence>
<dbReference type="EMBL" id="CCSD01000082">
    <property type="protein sequence ID" value="CDZ90299.1"/>
    <property type="molecule type" value="Genomic_DNA"/>
</dbReference>
<sequence length="347" mass="38176">MAGTSDGPLLIQDTSTGGTWSSPEMTAYTNEDHLQAIIADAPHHVPGVPEGALAQRELSTSAGPADVCIIDPDGEITVVECKLASNSERRRMVIGQVLDYAAAIWQAGTDAFHRQWSRQGGPDLSELDEGSRAQLDRNITDGRIHLCLAVALIDADLRRLVEYLNLATRDDVRVTALQLAYARHGTVEILVPSTYGGEIAHAKTHAAHQKHKWTKESFLDAITSPSERALAERLLTLLDELDERLGSHDDLWFGTYGQGGVFLYPYGLRFAPIQLWVNKAGQLMAYGNWRQYTAVRAHPGFAELARFVGQDHEGAMKGFPVAEVDIDQLWAIVLRCARQINDLESEA</sequence>